<evidence type="ECO:0000313" key="1">
    <source>
        <dbReference type="EMBL" id="MFC4352216.1"/>
    </source>
</evidence>
<dbReference type="RefSeq" id="WP_382422563.1">
    <property type="nucleotide sequence ID" value="NZ_JBHSCW010000006.1"/>
</dbReference>
<dbReference type="InterPro" id="IPR009922">
    <property type="entry name" value="DUF1457"/>
</dbReference>
<sequence>MVYTPSIQNNQMVWKGSRQVEDLTDAVAREMSADQWMTLTYWYRMLPAEGLPARNRFDPLEVWSAVARIVLFEIVGQGEDVIFRLVGEDFEMRAGSGLRGQRFSEIGNPAQVPPTLAIVEEMYRDGRPILSAGSLATLDRGYVGYRRLAMPFAEEDGGPARYILCCYAFDR</sequence>
<keyword evidence="2" id="KW-1185">Reference proteome</keyword>
<comment type="caution">
    <text evidence="1">The sequence shown here is derived from an EMBL/GenBank/DDBJ whole genome shotgun (WGS) entry which is preliminary data.</text>
</comment>
<dbReference type="Proteomes" id="UP001595799">
    <property type="component" value="Unassembled WGS sequence"/>
</dbReference>
<dbReference type="Pfam" id="PF07310">
    <property type="entry name" value="PAS_5"/>
    <property type="match status" value="1"/>
</dbReference>
<protein>
    <submittedName>
        <fullName evidence="1">PAS domain-containing protein</fullName>
    </submittedName>
</protein>
<accession>A0ABV8UNU3</accession>
<evidence type="ECO:0000313" key="2">
    <source>
        <dbReference type="Proteomes" id="UP001595799"/>
    </source>
</evidence>
<reference evidence="2" key="1">
    <citation type="journal article" date="2019" name="Int. J. Syst. Evol. Microbiol.">
        <title>The Global Catalogue of Microorganisms (GCM) 10K type strain sequencing project: providing services to taxonomists for standard genome sequencing and annotation.</title>
        <authorList>
            <consortium name="The Broad Institute Genomics Platform"/>
            <consortium name="The Broad Institute Genome Sequencing Center for Infectious Disease"/>
            <person name="Wu L."/>
            <person name="Ma J."/>
        </authorList>
    </citation>
    <scope>NUCLEOTIDE SEQUENCE [LARGE SCALE GENOMIC DNA]</scope>
    <source>
        <strain evidence="2">CECT 8472</strain>
    </source>
</reference>
<name>A0ABV8UNU3_9PROT</name>
<dbReference type="EMBL" id="JBHSCW010000006">
    <property type="protein sequence ID" value="MFC4352216.1"/>
    <property type="molecule type" value="Genomic_DNA"/>
</dbReference>
<gene>
    <name evidence="1" type="ORF">ACFOW6_11765</name>
</gene>
<organism evidence="1 2">
    <name type="scientific">Fodinicurvata halophila</name>
    <dbReference type="NCBI Taxonomy" id="1419723"/>
    <lineage>
        <taxon>Bacteria</taxon>
        <taxon>Pseudomonadati</taxon>
        <taxon>Pseudomonadota</taxon>
        <taxon>Alphaproteobacteria</taxon>
        <taxon>Rhodospirillales</taxon>
        <taxon>Rhodovibrionaceae</taxon>
        <taxon>Fodinicurvata</taxon>
    </lineage>
</organism>
<proteinExistence type="predicted"/>